<dbReference type="Gene3D" id="1.10.287.950">
    <property type="entry name" value="Methyl-accepting chemotaxis protein"/>
    <property type="match status" value="1"/>
</dbReference>
<feature type="domain" description="Methyl-accepting transducer" evidence="7">
    <location>
        <begin position="277"/>
        <end position="520"/>
    </location>
</feature>
<gene>
    <name evidence="9" type="ORF">FHR75_003448</name>
</gene>
<evidence type="ECO:0000313" key="10">
    <source>
        <dbReference type="Proteomes" id="UP000533269"/>
    </source>
</evidence>
<dbReference type="InterPro" id="IPR004090">
    <property type="entry name" value="Chemotax_Me-accpt_rcpt"/>
</dbReference>
<dbReference type="RefSeq" id="WP_183392343.1">
    <property type="nucleotide sequence ID" value="NZ_JACHVY010000003.1"/>
</dbReference>
<evidence type="ECO:0000256" key="2">
    <source>
        <dbReference type="ARBA" id="ARBA00022989"/>
    </source>
</evidence>
<dbReference type="SUPFAM" id="SSF58104">
    <property type="entry name" value="Methyl-accepting chemotaxis protein (MCP) signaling domain"/>
    <property type="match status" value="1"/>
</dbReference>
<dbReference type="Proteomes" id="UP000533269">
    <property type="component" value="Unassembled WGS sequence"/>
</dbReference>
<reference evidence="9 10" key="1">
    <citation type="submission" date="2020-08" db="EMBL/GenBank/DDBJ databases">
        <title>The Agave Microbiome: Exploring the role of microbial communities in plant adaptations to desert environments.</title>
        <authorList>
            <person name="Partida-Martinez L.P."/>
        </authorList>
    </citation>
    <scope>NUCLEOTIDE SEQUENCE [LARGE SCALE GENOMIC DNA]</scope>
    <source>
        <strain evidence="9 10">AS2.23</strain>
    </source>
</reference>
<proteinExistence type="inferred from homology"/>
<keyword evidence="1 6" id="KW-0812">Transmembrane</keyword>
<accession>A0A7W4TPE3</accession>
<dbReference type="InterPro" id="IPR004089">
    <property type="entry name" value="MCPsignal_dom"/>
</dbReference>
<evidence type="ECO:0000256" key="6">
    <source>
        <dbReference type="SAM" id="Phobius"/>
    </source>
</evidence>
<dbReference type="GO" id="GO:0006935">
    <property type="term" value="P:chemotaxis"/>
    <property type="evidence" value="ECO:0007669"/>
    <property type="project" value="InterPro"/>
</dbReference>
<organism evidence="9 10">
    <name type="scientific">Kineococcus radiotolerans</name>
    <dbReference type="NCBI Taxonomy" id="131568"/>
    <lineage>
        <taxon>Bacteria</taxon>
        <taxon>Bacillati</taxon>
        <taxon>Actinomycetota</taxon>
        <taxon>Actinomycetes</taxon>
        <taxon>Kineosporiales</taxon>
        <taxon>Kineosporiaceae</taxon>
        <taxon>Kineococcus</taxon>
    </lineage>
</organism>
<dbReference type="GO" id="GO:0004888">
    <property type="term" value="F:transmembrane signaling receptor activity"/>
    <property type="evidence" value="ECO:0007669"/>
    <property type="project" value="InterPro"/>
</dbReference>
<dbReference type="GO" id="GO:0007165">
    <property type="term" value="P:signal transduction"/>
    <property type="evidence" value="ECO:0007669"/>
    <property type="project" value="UniProtKB-KW"/>
</dbReference>
<dbReference type="PANTHER" id="PTHR32089">
    <property type="entry name" value="METHYL-ACCEPTING CHEMOTAXIS PROTEIN MCPB"/>
    <property type="match status" value="1"/>
</dbReference>
<evidence type="ECO:0000259" key="7">
    <source>
        <dbReference type="PROSITE" id="PS50111"/>
    </source>
</evidence>
<dbReference type="PRINTS" id="PR00260">
    <property type="entry name" value="CHEMTRNSDUCR"/>
</dbReference>
<keyword evidence="2 6" id="KW-1133">Transmembrane helix</keyword>
<feature type="domain" description="HAMP" evidence="8">
    <location>
        <begin position="220"/>
        <end position="272"/>
    </location>
</feature>
<keyword evidence="6" id="KW-0472">Membrane</keyword>
<evidence type="ECO:0000256" key="1">
    <source>
        <dbReference type="ARBA" id="ARBA00022692"/>
    </source>
</evidence>
<reference evidence="9 10" key="2">
    <citation type="submission" date="2020-08" db="EMBL/GenBank/DDBJ databases">
        <authorList>
            <person name="Partida-Martinez L."/>
            <person name="Huntemann M."/>
            <person name="Clum A."/>
            <person name="Wang J."/>
            <person name="Palaniappan K."/>
            <person name="Ritter S."/>
            <person name="Chen I.-M."/>
            <person name="Stamatis D."/>
            <person name="Reddy T."/>
            <person name="O'Malley R."/>
            <person name="Daum C."/>
            <person name="Shapiro N."/>
            <person name="Ivanova N."/>
            <person name="Kyrpides N."/>
            <person name="Woyke T."/>
        </authorList>
    </citation>
    <scope>NUCLEOTIDE SEQUENCE [LARGE SCALE GENOMIC DNA]</scope>
    <source>
        <strain evidence="9 10">AS2.23</strain>
    </source>
</reference>
<evidence type="ECO:0000256" key="3">
    <source>
        <dbReference type="ARBA" id="ARBA00023224"/>
    </source>
</evidence>
<dbReference type="EMBL" id="JACHVY010000003">
    <property type="protein sequence ID" value="MBB2902617.1"/>
    <property type="molecule type" value="Genomic_DNA"/>
</dbReference>
<sequence length="535" mass="54622">MIPLLRRARVGTRFAAAFGVVLALLVLTGAAAVVGNRAQSQALRTAGDFKTLTAYVAEQRYYDADISGWQAAYAWDTYRLGAAAAVAPDAENRAGFLASRDALLKTLDTAPTHLMDAAEREVNDTITAQWAAYFDSDDRAVAAYRAGDTATAEKTVQDESWVVYADILAETATLTASVEARASAADAAAARSAERNRTLVLAVVGSAVVLVVLLLVGLTRSVLVPLRRSVADLRRIADGDLTVEPVVDGHDEFREVSLALAAAVGATRRTVAEVSAEAHAVAGMAEDLAEQAATLSAGNARTGAETVRASGAADTVSADVATLAAGADELGASISEISQGMVQSAAVAREAVEVAEATGRAVAALGEASQSIATVVGTITAIAGQTNLLALNATIEAARAGEMGKGFAVVADEVKELAQETSAATEDITGKVAAIQRGSVEAADAIARIAEVIARIDDFQASISAAVEEQTAVTGELARTVSGAAEGAGDIAAVLAGVSESGAGDRASLERVTASVDALRDTSVRLRDAVGAFRV</sequence>
<comment type="similarity">
    <text evidence="4">Belongs to the methyl-accepting chemotaxis (MCP) protein family.</text>
</comment>
<evidence type="ECO:0000256" key="4">
    <source>
        <dbReference type="ARBA" id="ARBA00029447"/>
    </source>
</evidence>
<evidence type="ECO:0000313" key="9">
    <source>
        <dbReference type="EMBL" id="MBB2902617.1"/>
    </source>
</evidence>
<protein>
    <submittedName>
        <fullName evidence="9">Methyl-accepting chemotaxis protein</fullName>
    </submittedName>
</protein>
<evidence type="ECO:0000256" key="5">
    <source>
        <dbReference type="PROSITE-ProRule" id="PRU00284"/>
    </source>
</evidence>
<dbReference type="SMART" id="SM00283">
    <property type="entry name" value="MA"/>
    <property type="match status" value="1"/>
</dbReference>
<keyword evidence="3 5" id="KW-0807">Transducer</keyword>
<dbReference type="PANTHER" id="PTHR32089:SF112">
    <property type="entry name" value="LYSOZYME-LIKE PROTEIN-RELATED"/>
    <property type="match status" value="1"/>
</dbReference>
<feature type="transmembrane region" description="Helical" evidence="6">
    <location>
        <begin position="199"/>
        <end position="218"/>
    </location>
</feature>
<name>A0A7W4TPE3_KINRA</name>
<comment type="caution">
    <text evidence="9">The sequence shown here is derived from an EMBL/GenBank/DDBJ whole genome shotgun (WGS) entry which is preliminary data.</text>
</comment>
<evidence type="ECO:0000259" key="8">
    <source>
        <dbReference type="PROSITE" id="PS50885"/>
    </source>
</evidence>
<dbReference type="AlphaFoldDB" id="A0A7W4TPE3"/>
<dbReference type="Pfam" id="PF00015">
    <property type="entry name" value="MCPsignal"/>
    <property type="match status" value="1"/>
</dbReference>
<dbReference type="GO" id="GO:0016020">
    <property type="term" value="C:membrane"/>
    <property type="evidence" value="ECO:0007669"/>
    <property type="project" value="InterPro"/>
</dbReference>
<dbReference type="InterPro" id="IPR003660">
    <property type="entry name" value="HAMP_dom"/>
</dbReference>
<dbReference type="PROSITE" id="PS50885">
    <property type="entry name" value="HAMP"/>
    <property type="match status" value="1"/>
</dbReference>
<dbReference type="PROSITE" id="PS50111">
    <property type="entry name" value="CHEMOTAXIS_TRANSDUC_2"/>
    <property type="match status" value="1"/>
</dbReference>
<dbReference type="SMART" id="SM00304">
    <property type="entry name" value="HAMP"/>
    <property type="match status" value="1"/>
</dbReference>